<dbReference type="EMBL" id="JALJOS010000033">
    <property type="protein sequence ID" value="KAK9822327.1"/>
    <property type="molecule type" value="Genomic_DNA"/>
</dbReference>
<dbReference type="GO" id="GO:0004660">
    <property type="term" value="F:protein farnesyltransferase activity"/>
    <property type="evidence" value="ECO:0007669"/>
    <property type="project" value="TreeGrafter"/>
</dbReference>
<sequence length="961" mass="102346">MPVTPETVVSQQKLEAKVETFFSKFAEFDTSDQQDSLELLRRLHIRYVQGGLGSLPSGYSSLDSGRPWICYWILHSLALLDGPLPASISAQDVTAFLNLCQADTGGYGGSPGQLPHLAPSYAAVAALISLGDQAALSSIQRDSMHSFLQSRCMGVKHGGGFAVCEGGEVDVRGCYTALAIASMLQLDAARLARSADAVSFVVRCQTFEGGLGGEPGNEAHGGYTYCGLAALMLIDCADALNLPHLLHWAVHCQGSVEGGFAGRTHKLVDGCYSFWQGALFPLLRRLQPLISHQQGLPLQMPPVSGDPSPRHSSASMQKSDPDTTRLNPAESPEGAASEPNMATGSSQHALPASELCSNDLEAFSRLCQGSDAASHRLTQLNEACEEQQPAHNETASGADEGRVGGTGSAGHQADSAADEVWLPDIPEMELQTPEQQATARLTAAQAAAESAYQQIVSAREAATSAKSTGSVNQEQNATCTSSPEDAQANTSDGPSLAGPSAGIAGKFTSCIGPGPSSTSSIDPPAGAQSPSATSSGTCWGTTAEPCQCHGQHVSPQTHTRVAQPLWYNPGALQLWILLCCQVSKGGLRDKPGKPADYYHTCYCLSGLSASQHSSGLVLGPQRNLLKETDLLCNADNTDSPAASGAAEDTQPAKKAKRNHKPVTAGTEIGAAGLAKTAGTAKKLATAAAAGFLHTALSIVLLMVLNNIANSKFAAILGWAAWHGVQGIATDKKYNQIRYFRKFLAVCSEWLLRQQLKQIAASPYCAVLLDNSTNKSLDEHCLLYVRYLDLKAMKANTEYLCTVKLFSKTVLSLFETLKLVLGIVGIDVSKVTAMCTDGDAAMTGRENGLRGGYFKEEVKQFMQDLVQDVKGGLQERFPDADVLNRFRIFDPKSYEPVGLGQPLVVFGKTELLRILNHVAKSTVSHKLLNLTREQQQQLLTVEFPAMKQALWRKSREMSGLQA</sequence>
<dbReference type="SUPFAM" id="SSF48239">
    <property type="entry name" value="Terpenoid cyclases/Protein prenyltransferases"/>
    <property type="match status" value="1"/>
</dbReference>
<accession>A0AAW1QLL1</accession>
<dbReference type="InterPro" id="IPR001330">
    <property type="entry name" value="Prenyltrans"/>
</dbReference>
<evidence type="ECO:0000313" key="10">
    <source>
        <dbReference type="EMBL" id="KAK9822327.1"/>
    </source>
</evidence>
<keyword evidence="5" id="KW-0479">Metal-binding</keyword>
<evidence type="ECO:0000256" key="7">
    <source>
        <dbReference type="ARBA" id="ARBA00022833"/>
    </source>
</evidence>
<feature type="region of interest" description="Disordered" evidence="8">
    <location>
        <begin position="464"/>
        <end position="499"/>
    </location>
</feature>
<feature type="domain" description="Prenyltransferase alpha-alpha toroid" evidence="9">
    <location>
        <begin position="566"/>
        <end position="631"/>
    </location>
</feature>
<evidence type="ECO:0000256" key="4">
    <source>
        <dbReference type="ARBA" id="ARBA00022679"/>
    </source>
</evidence>
<dbReference type="AlphaFoldDB" id="A0AAW1QLL1"/>
<evidence type="ECO:0000256" key="6">
    <source>
        <dbReference type="ARBA" id="ARBA00022737"/>
    </source>
</evidence>
<proteinExistence type="inferred from homology"/>
<dbReference type="InterPro" id="IPR008930">
    <property type="entry name" value="Terpenoid_cyclase/PrenylTrfase"/>
</dbReference>
<dbReference type="Pfam" id="PF00432">
    <property type="entry name" value="Prenyltrans"/>
    <property type="match status" value="2"/>
</dbReference>
<feature type="compositionally biased region" description="Polar residues" evidence="8">
    <location>
        <begin position="464"/>
        <end position="493"/>
    </location>
</feature>
<dbReference type="PANTHER" id="PTHR11774:SF6">
    <property type="entry name" value="PROTEIN FARNESYLTRANSFERASE SUBUNIT BETA"/>
    <property type="match status" value="1"/>
</dbReference>
<dbReference type="Gene3D" id="1.50.10.20">
    <property type="match status" value="2"/>
</dbReference>
<feature type="region of interest" description="Disordered" evidence="8">
    <location>
        <begin position="296"/>
        <end position="350"/>
    </location>
</feature>
<feature type="region of interest" description="Disordered" evidence="8">
    <location>
        <begin position="384"/>
        <end position="415"/>
    </location>
</feature>
<evidence type="ECO:0000313" key="11">
    <source>
        <dbReference type="Proteomes" id="UP001438707"/>
    </source>
</evidence>
<dbReference type="GO" id="GO:0046872">
    <property type="term" value="F:metal ion binding"/>
    <property type="evidence" value="ECO:0007669"/>
    <property type="project" value="UniProtKB-KW"/>
</dbReference>
<comment type="similarity">
    <text evidence="2">Belongs to the protein prenyltransferase subunit beta family.</text>
</comment>
<evidence type="ECO:0000256" key="1">
    <source>
        <dbReference type="ARBA" id="ARBA00001947"/>
    </source>
</evidence>
<keyword evidence="7" id="KW-0862">Zinc</keyword>
<evidence type="ECO:0000256" key="3">
    <source>
        <dbReference type="ARBA" id="ARBA00022602"/>
    </source>
</evidence>
<protein>
    <recommendedName>
        <fullName evidence="9">Prenyltransferase alpha-alpha toroid domain-containing protein</fullName>
    </recommendedName>
</protein>
<gene>
    <name evidence="10" type="ORF">WJX74_008029</name>
</gene>
<organism evidence="10 11">
    <name type="scientific">Apatococcus lobatus</name>
    <dbReference type="NCBI Taxonomy" id="904363"/>
    <lineage>
        <taxon>Eukaryota</taxon>
        <taxon>Viridiplantae</taxon>
        <taxon>Chlorophyta</taxon>
        <taxon>core chlorophytes</taxon>
        <taxon>Trebouxiophyceae</taxon>
        <taxon>Chlorellales</taxon>
        <taxon>Chlorellaceae</taxon>
        <taxon>Apatococcus</taxon>
    </lineage>
</organism>
<dbReference type="GO" id="GO:0005965">
    <property type="term" value="C:protein farnesyltransferase complex"/>
    <property type="evidence" value="ECO:0007669"/>
    <property type="project" value="TreeGrafter"/>
</dbReference>
<evidence type="ECO:0000256" key="2">
    <source>
        <dbReference type="ARBA" id="ARBA00010497"/>
    </source>
</evidence>
<dbReference type="PANTHER" id="PTHR11774">
    <property type="entry name" value="GERANYLGERANYL TRANSFERASE TYPE BETA SUBUNIT"/>
    <property type="match status" value="1"/>
</dbReference>
<evidence type="ECO:0000256" key="8">
    <source>
        <dbReference type="SAM" id="MobiDB-lite"/>
    </source>
</evidence>
<comment type="cofactor">
    <cofactor evidence="1">
        <name>Zn(2+)</name>
        <dbReference type="ChEBI" id="CHEBI:29105"/>
    </cofactor>
</comment>
<keyword evidence="3" id="KW-0637">Prenyltransferase</keyword>
<feature type="region of interest" description="Disordered" evidence="8">
    <location>
        <begin position="637"/>
        <end position="661"/>
    </location>
</feature>
<feature type="domain" description="Prenyltransferase alpha-alpha toroid" evidence="9">
    <location>
        <begin position="39"/>
        <end position="292"/>
    </location>
</feature>
<feature type="region of interest" description="Disordered" evidence="8">
    <location>
        <begin position="513"/>
        <end position="536"/>
    </location>
</feature>
<keyword evidence="11" id="KW-1185">Reference proteome</keyword>
<comment type="caution">
    <text evidence="10">The sequence shown here is derived from an EMBL/GenBank/DDBJ whole genome shotgun (WGS) entry which is preliminary data.</text>
</comment>
<keyword evidence="6" id="KW-0677">Repeat</keyword>
<dbReference type="Proteomes" id="UP001438707">
    <property type="component" value="Unassembled WGS sequence"/>
</dbReference>
<evidence type="ECO:0000259" key="9">
    <source>
        <dbReference type="Pfam" id="PF00432"/>
    </source>
</evidence>
<reference evidence="10 11" key="1">
    <citation type="journal article" date="2024" name="Nat. Commun.">
        <title>Phylogenomics reveals the evolutionary origins of lichenization in chlorophyte algae.</title>
        <authorList>
            <person name="Puginier C."/>
            <person name="Libourel C."/>
            <person name="Otte J."/>
            <person name="Skaloud P."/>
            <person name="Haon M."/>
            <person name="Grisel S."/>
            <person name="Petersen M."/>
            <person name="Berrin J.G."/>
            <person name="Delaux P.M."/>
            <person name="Dal Grande F."/>
            <person name="Keller J."/>
        </authorList>
    </citation>
    <scope>NUCLEOTIDE SEQUENCE [LARGE SCALE GENOMIC DNA]</scope>
    <source>
        <strain evidence="10 11">SAG 2145</strain>
    </source>
</reference>
<evidence type="ECO:0000256" key="5">
    <source>
        <dbReference type="ARBA" id="ARBA00022723"/>
    </source>
</evidence>
<keyword evidence="4" id="KW-0808">Transferase</keyword>
<name>A0AAW1QLL1_9CHLO</name>
<dbReference type="InterPro" id="IPR045089">
    <property type="entry name" value="PGGT1B-like"/>
</dbReference>